<dbReference type="InterPro" id="IPR036390">
    <property type="entry name" value="WH_DNA-bd_sf"/>
</dbReference>
<evidence type="ECO:0000256" key="2">
    <source>
        <dbReference type="ARBA" id="ARBA00023125"/>
    </source>
</evidence>
<dbReference type="SUPFAM" id="SSF46785">
    <property type="entry name" value="Winged helix' DNA-binding domain"/>
    <property type="match status" value="1"/>
</dbReference>
<evidence type="ECO:0000256" key="3">
    <source>
        <dbReference type="ARBA" id="ARBA00023163"/>
    </source>
</evidence>
<reference evidence="6" key="1">
    <citation type="submission" date="2020-12" db="EMBL/GenBank/DDBJ databases">
        <title>Taurinivorans muris gen. nov., sp. nov., fundamental and realized metabolic niche of a ubiquitous sulfidogenic bacterium in the murine intestine.</title>
        <authorList>
            <person name="Ye H."/>
            <person name="Hanson B.T."/>
            <person name="Loy A."/>
        </authorList>
    </citation>
    <scope>NUCLEOTIDE SEQUENCE</scope>
    <source>
        <strain evidence="6">LT0009</strain>
    </source>
</reference>
<dbReference type="Gene3D" id="1.10.10.10">
    <property type="entry name" value="Winged helix-like DNA-binding domain superfamily/Winged helix DNA-binding domain"/>
    <property type="match status" value="1"/>
</dbReference>
<keyword evidence="1" id="KW-0805">Transcription regulation</keyword>
<dbReference type="Pfam" id="PF01614">
    <property type="entry name" value="IclR_C"/>
    <property type="match status" value="1"/>
</dbReference>
<dbReference type="PROSITE" id="PS51078">
    <property type="entry name" value="ICLR_ED"/>
    <property type="match status" value="1"/>
</dbReference>
<dbReference type="EMBL" id="CP065938">
    <property type="protein sequence ID" value="UWX05687.1"/>
    <property type="molecule type" value="Genomic_DNA"/>
</dbReference>
<dbReference type="InterPro" id="IPR005471">
    <property type="entry name" value="Tscrpt_reg_IclR_N"/>
</dbReference>
<dbReference type="InterPro" id="IPR036388">
    <property type="entry name" value="WH-like_DNA-bd_sf"/>
</dbReference>
<proteinExistence type="predicted"/>
<dbReference type="PANTHER" id="PTHR30136:SF24">
    <property type="entry name" value="HTH-TYPE TRANSCRIPTIONAL REPRESSOR ALLR"/>
    <property type="match status" value="1"/>
</dbReference>
<evidence type="ECO:0000256" key="1">
    <source>
        <dbReference type="ARBA" id="ARBA00023015"/>
    </source>
</evidence>
<keyword evidence="3" id="KW-0804">Transcription</keyword>
<dbReference type="RefSeq" id="WP_334315274.1">
    <property type="nucleotide sequence ID" value="NZ_CP065938.1"/>
</dbReference>
<dbReference type="SUPFAM" id="SSF55781">
    <property type="entry name" value="GAF domain-like"/>
    <property type="match status" value="1"/>
</dbReference>
<feature type="domain" description="IclR-ED" evidence="5">
    <location>
        <begin position="70"/>
        <end position="254"/>
    </location>
</feature>
<dbReference type="InterPro" id="IPR014757">
    <property type="entry name" value="Tscrpt_reg_IclR_C"/>
</dbReference>
<sequence length="257" mass="28926">MAKKKPTYLQTLSKGIQVLEYLVEHNSTTVTSMAKNLSLQKSASYRFLNTFKLHGYVVQDDSNNYILTDRIKKLGSGIIPKIELHNIFVDILNSIALKFHAPADIISNLGVWNGNDITYLAQNNNTTYSQFHEGGHVPAYCSALGKAVFSLMPLPDIEKYMEKTNFEQFTVHTTKKENFLQELELTRARGYSIMNDELCVGLKGVGIPIVIEGQPVQYALSLTRTIYGDAAKFYEDAVPLLQEASEEIMGYLELKLF</sequence>
<keyword evidence="7" id="KW-1185">Reference proteome</keyword>
<evidence type="ECO:0000313" key="7">
    <source>
        <dbReference type="Proteomes" id="UP001058120"/>
    </source>
</evidence>
<protein>
    <submittedName>
        <fullName evidence="6">IclR family transcriptional regulator</fullName>
    </submittedName>
</protein>
<dbReference type="PANTHER" id="PTHR30136">
    <property type="entry name" value="HELIX-TURN-HELIX TRANSCRIPTIONAL REGULATOR, ICLR FAMILY"/>
    <property type="match status" value="1"/>
</dbReference>
<evidence type="ECO:0000313" key="6">
    <source>
        <dbReference type="EMBL" id="UWX05687.1"/>
    </source>
</evidence>
<dbReference type="Gene3D" id="3.30.450.40">
    <property type="match status" value="1"/>
</dbReference>
<organism evidence="6 7">
    <name type="scientific">Taurinivorans muris</name>
    <dbReference type="NCBI Taxonomy" id="2787751"/>
    <lineage>
        <taxon>Bacteria</taxon>
        <taxon>Pseudomonadati</taxon>
        <taxon>Thermodesulfobacteriota</taxon>
        <taxon>Desulfovibrionia</taxon>
        <taxon>Desulfovibrionales</taxon>
        <taxon>Desulfovibrionaceae</taxon>
        <taxon>Taurinivorans</taxon>
    </lineage>
</organism>
<dbReference type="PROSITE" id="PS51077">
    <property type="entry name" value="HTH_ICLR"/>
    <property type="match status" value="1"/>
</dbReference>
<evidence type="ECO:0000259" key="5">
    <source>
        <dbReference type="PROSITE" id="PS51078"/>
    </source>
</evidence>
<name>A0ABY5Y0J4_9BACT</name>
<gene>
    <name evidence="6" type="ORF">JBF11_09640</name>
</gene>
<dbReference type="InterPro" id="IPR050707">
    <property type="entry name" value="HTH_MetabolicPath_Reg"/>
</dbReference>
<feature type="domain" description="HTH iclR-type" evidence="4">
    <location>
        <begin position="9"/>
        <end position="69"/>
    </location>
</feature>
<dbReference type="InterPro" id="IPR029016">
    <property type="entry name" value="GAF-like_dom_sf"/>
</dbReference>
<dbReference type="Proteomes" id="UP001058120">
    <property type="component" value="Chromosome"/>
</dbReference>
<accession>A0ABY5Y0J4</accession>
<keyword evidence="2" id="KW-0238">DNA-binding</keyword>
<dbReference type="SMART" id="SM00346">
    <property type="entry name" value="HTH_ICLR"/>
    <property type="match status" value="1"/>
</dbReference>
<dbReference type="Pfam" id="PF09339">
    <property type="entry name" value="HTH_IclR"/>
    <property type="match status" value="1"/>
</dbReference>
<evidence type="ECO:0000259" key="4">
    <source>
        <dbReference type="PROSITE" id="PS51077"/>
    </source>
</evidence>